<gene>
    <name evidence="3" type="ORF">RDB_LOCUS153114</name>
</gene>
<organism evidence="3 4">
    <name type="scientific">Rhizoctonia solani</name>
    <dbReference type="NCBI Taxonomy" id="456999"/>
    <lineage>
        <taxon>Eukaryota</taxon>
        <taxon>Fungi</taxon>
        <taxon>Dikarya</taxon>
        <taxon>Basidiomycota</taxon>
        <taxon>Agaricomycotina</taxon>
        <taxon>Agaricomycetes</taxon>
        <taxon>Cantharellales</taxon>
        <taxon>Ceratobasidiaceae</taxon>
        <taxon>Rhizoctonia</taxon>
    </lineage>
</organism>
<dbReference type="Gene3D" id="1.10.10.60">
    <property type="entry name" value="Homeodomain-like"/>
    <property type="match status" value="1"/>
</dbReference>
<feature type="compositionally biased region" description="Basic and acidic residues" evidence="1">
    <location>
        <begin position="305"/>
        <end position="314"/>
    </location>
</feature>
<protein>
    <recommendedName>
        <fullName evidence="2">Homeobox domain-containing protein</fullName>
    </recommendedName>
</protein>
<dbReference type="EMBL" id="CAJMWS010000646">
    <property type="protein sequence ID" value="CAE6456610.1"/>
    <property type="molecule type" value="Genomic_DNA"/>
</dbReference>
<dbReference type="GO" id="GO:0003677">
    <property type="term" value="F:DNA binding"/>
    <property type="evidence" value="ECO:0007669"/>
    <property type="project" value="InterPro"/>
</dbReference>
<evidence type="ECO:0000259" key="2">
    <source>
        <dbReference type="SMART" id="SM00389"/>
    </source>
</evidence>
<dbReference type="InterPro" id="IPR001356">
    <property type="entry name" value="HD"/>
</dbReference>
<name>A0A8H3BGP5_9AGAM</name>
<dbReference type="SMART" id="SM00389">
    <property type="entry name" value="HOX"/>
    <property type="match status" value="1"/>
</dbReference>
<evidence type="ECO:0000256" key="1">
    <source>
        <dbReference type="SAM" id="MobiDB-lite"/>
    </source>
</evidence>
<sequence length="526" mass="56520">MAGTKRAHSRVQEGPWLPVNANEARTKRSRMVSATPGALFRSRPWIRTNHLPVSPEEGTLVTATYNGKNYWESLPPALSIAPLYPRPVQLSQLQAPAPLPTRCISAPPSAPIPSSEAARRSSLVETLVRPDPIRRVSAPMPSLSSLASAAVLVHRTTFGDSSDSPLTSASDSTTDSSSVPPSPVFAGRTVGIVDQRLARFAQRVVQNGKFGEWTTEKKDVLYAYFLTNSFPNMNQREALGRQVKLEASRSSTPQVSKFFSRTRSEIKYAQTTLEHLAEQVTFGMRLVSDDGIVIPYELGADTELNHRRGRDRGGARGRGQGRGRGHVRTYTVRSDVDKLDTTAESFDSCSPAESDHVGSSYMPDIHRGSDPTLDSGTISSSVQEAARSLMSISSAAYHSTQTQTMHSDRTSERVTSTDASGTNLNLPSSHDKTRAGLNTVAAVPRDTPNFPVLRQAVSLFGPDARKLPSPNLSALYGHSGSHNLGVGSPTSANQLVGGDGAAIKPITPDSLSLAVDIFLGVTTLAR</sequence>
<dbReference type="Proteomes" id="UP000663846">
    <property type="component" value="Unassembled WGS sequence"/>
</dbReference>
<reference evidence="3" key="1">
    <citation type="submission" date="2021-01" db="EMBL/GenBank/DDBJ databases">
        <authorList>
            <person name="Kaushik A."/>
        </authorList>
    </citation>
    <scope>NUCLEOTIDE SEQUENCE</scope>
    <source>
        <strain evidence="3">AG1-1C</strain>
    </source>
</reference>
<evidence type="ECO:0000313" key="3">
    <source>
        <dbReference type="EMBL" id="CAE6456610.1"/>
    </source>
</evidence>
<feature type="compositionally biased region" description="Low complexity" evidence="1">
    <location>
        <begin position="160"/>
        <end position="179"/>
    </location>
</feature>
<dbReference type="AlphaFoldDB" id="A0A8H3BGP5"/>
<feature type="region of interest" description="Disordered" evidence="1">
    <location>
        <begin position="305"/>
        <end position="328"/>
    </location>
</feature>
<feature type="region of interest" description="Disordered" evidence="1">
    <location>
        <begin position="1"/>
        <end position="22"/>
    </location>
</feature>
<accession>A0A8H3BGP5</accession>
<feature type="region of interest" description="Disordered" evidence="1">
    <location>
        <begin position="159"/>
        <end position="185"/>
    </location>
</feature>
<feature type="region of interest" description="Disordered" evidence="1">
    <location>
        <begin position="398"/>
        <end position="432"/>
    </location>
</feature>
<evidence type="ECO:0000313" key="4">
    <source>
        <dbReference type="Proteomes" id="UP000663846"/>
    </source>
</evidence>
<proteinExistence type="predicted"/>
<feature type="domain" description="Homeobox" evidence="2">
    <location>
        <begin position="207"/>
        <end position="273"/>
    </location>
</feature>
<comment type="caution">
    <text evidence="3">The sequence shown here is derived from an EMBL/GenBank/DDBJ whole genome shotgun (WGS) entry which is preliminary data.</text>
</comment>
<feature type="compositionally biased region" description="Polar residues" evidence="1">
    <location>
        <begin position="413"/>
        <end position="428"/>
    </location>
</feature>